<dbReference type="GeneID" id="54473148"/>
<dbReference type="GO" id="GO:0008171">
    <property type="term" value="F:O-methyltransferase activity"/>
    <property type="evidence" value="ECO:0007669"/>
    <property type="project" value="InterPro"/>
</dbReference>
<evidence type="ECO:0000256" key="3">
    <source>
        <dbReference type="ARBA" id="ARBA00022679"/>
    </source>
</evidence>
<dbReference type="EMBL" id="MU001631">
    <property type="protein sequence ID" value="KAF2486981.1"/>
    <property type="molecule type" value="Genomic_DNA"/>
</dbReference>
<evidence type="ECO:0000256" key="1">
    <source>
        <dbReference type="ARBA" id="ARBA00012880"/>
    </source>
</evidence>
<evidence type="ECO:0000256" key="5">
    <source>
        <dbReference type="ARBA" id="ARBA00022939"/>
    </source>
</evidence>
<keyword evidence="8" id="KW-1185">Reference proteome</keyword>
<dbReference type="Proteomes" id="UP000799767">
    <property type="component" value="Unassembled WGS sequence"/>
</dbReference>
<keyword evidence="5" id="KW-0128">Catecholamine metabolism</keyword>
<evidence type="ECO:0000313" key="7">
    <source>
        <dbReference type="EMBL" id="KAF2486981.1"/>
    </source>
</evidence>
<dbReference type="GO" id="GO:0006584">
    <property type="term" value="P:catecholamine metabolic process"/>
    <property type="evidence" value="ECO:0007669"/>
    <property type="project" value="UniProtKB-KW"/>
</dbReference>
<dbReference type="Pfam" id="PF13578">
    <property type="entry name" value="Methyltransf_24"/>
    <property type="match status" value="1"/>
</dbReference>
<comment type="similarity">
    <text evidence="6">Belongs to the class I-like SAM-binding methyltransferase superfamily. Cation-dependent O-methyltransferase family.</text>
</comment>
<dbReference type="AlphaFoldDB" id="A0A6A6Q4J6"/>
<sequence length="298" mass="33417">MLKPGSPACLHLTTKKLNIMAQNVYRAKEEVFFDDGREIELLHFVYGKENINELRNNPDRVLAAIDEYARTKKYLMNVGDKKGAIVVDEITSRKPEVMVELGGYVGYSTILFGQAVRNAGGQRYWCLERSPEFAAVIMALIDLSGLSDTVKVIVGPSDESIHRLHSSGALQNIDMLFMDHYKPAYVTDLKLCEELKLITPGTVLTADNVIEPGNPPYLKYVRSTCEQKRNVTKEVKVNGAEEKFPDRTANQYKRPEKLNHSLLGDPNLIYQSRLEHSFEPTGEPDGVEITRCVGVEAA</sequence>
<keyword evidence="4" id="KW-0949">S-adenosyl-L-methionine</keyword>
<organism evidence="7 8">
    <name type="scientific">Neohortaea acidophila</name>
    <dbReference type="NCBI Taxonomy" id="245834"/>
    <lineage>
        <taxon>Eukaryota</taxon>
        <taxon>Fungi</taxon>
        <taxon>Dikarya</taxon>
        <taxon>Ascomycota</taxon>
        <taxon>Pezizomycotina</taxon>
        <taxon>Dothideomycetes</taxon>
        <taxon>Dothideomycetidae</taxon>
        <taxon>Mycosphaerellales</taxon>
        <taxon>Teratosphaeriaceae</taxon>
        <taxon>Neohortaea</taxon>
    </lineage>
</organism>
<dbReference type="GO" id="GO:0032259">
    <property type="term" value="P:methylation"/>
    <property type="evidence" value="ECO:0007669"/>
    <property type="project" value="UniProtKB-KW"/>
</dbReference>
<dbReference type="OrthoDB" id="186626at2759"/>
<dbReference type="Gene3D" id="3.40.50.150">
    <property type="entry name" value="Vaccinia Virus protein VP39"/>
    <property type="match status" value="1"/>
</dbReference>
<dbReference type="SUPFAM" id="SSF53335">
    <property type="entry name" value="S-adenosyl-L-methionine-dependent methyltransferases"/>
    <property type="match status" value="1"/>
</dbReference>
<evidence type="ECO:0000256" key="4">
    <source>
        <dbReference type="ARBA" id="ARBA00022691"/>
    </source>
</evidence>
<proteinExistence type="inferred from homology"/>
<keyword evidence="3 7" id="KW-0808">Transferase</keyword>
<evidence type="ECO:0000256" key="2">
    <source>
        <dbReference type="ARBA" id="ARBA00022603"/>
    </source>
</evidence>
<dbReference type="PANTHER" id="PTHR43836">
    <property type="entry name" value="CATECHOL O-METHYLTRANSFERASE 1-RELATED"/>
    <property type="match status" value="1"/>
</dbReference>
<gene>
    <name evidence="7" type="ORF">BDY17DRAFT_288099</name>
</gene>
<protein>
    <recommendedName>
        <fullName evidence="1">catechol O-methyltransferase</fullName>
        <ecNumber evidence="1">2.1.1.6</ecNumber>
    </recommendedName>
</protein>
<keyword evidence="2 7" id="KW-0489">Methyltransferase</keyword>
<dbReference type="InterPro" id="IPR029063">
    <property type="entry name" value="SAM-dependent_MTases_sf"/>
</dbReference>
<dbReference type="RefSeq" id="XP_033593550.1">
    <property type="nucleotide sequence ID" value="XM_033732146.1"/>
</dbReference>
<dbReference type="InterPro" id="IPR002935">
    <property type="entry name" value="SAM_O-MeTrfase"/>
</dbReference>
<dbReference type="PROSITE" id="PS51682">
    <property type="entry name" value="SAM_OMT_I"/>
    <property type="match status" value="1"/>
</dbReference>
<accession>A0A6A6Q4J6</accession>
<dbReference type="PANTHER" id="PTHR43836:SF2">
    <property type="entry name" value="CATECHOL O-METHYLTRANSFERASE 1-RELATED"/>
    <property type="match status" value="1"/>
</dbReference>
<dbReference type="EC" id="2.1.1.6" evidence="1"/>
<evidence type="ECO:0000313" key="8">
    <source>
        <dbReference type="Proteomes" id="UP000799767"/>
    </source>
</evidence>
<evidence type="ECO:0000256" key="6">
    <source>
        <dbReference type="ARBA" id="ARBA00023453"/>
    </source>
</evidence>
<reference evidence="7" key="1">
    <citation type="journal article" date="2020" name="Stud. Mycol.">
        <title>101 Dothideomycetes genomes: a test case for predicting lifestyles and emergence of pathogens.</title>
        <authorList>
            <person name="Haridas S."/>
            <person name="Albert R."/>
            <person name="Binder M."/>
            <person name="Bloem J."/>
            <person name="Labutti K."/>
            <person name="Salamov A."/>
            <person name="Andreopoulos B."/>
            <person name="Baker S."/>
            <person name="Barry K."/>
            <person name="Bills G."/>
            <person name="Bluhm B."/>
            <person name="Cannon C."/>
            <person name="Castanera R."/>
            <person name="Culley D."/>
            <person name="Daum C."/>
            <person name="Ezra D."/>
            <person name="Gonzalez J."/>
            <person name="Henrissat B."/>
            <person name="Kuo A."/>
            <person name="Liang C."/>
            <person name="Lipzen A."/>
            <person name="Lutzoni F."/>
            <person name="Magnuson J."/>
            <person name="Mondo S."/>
            <person name="Nolan M."/>
            <person name="Ohm R."/>
            <person name="Pangilinan J."/>
            <person name="Park H.-J."/>
            <person name="Ramirez L."/>
            <person name="Alfaro M."/>
            <person name="Sun H."/>
            <person name="Tritt A."/>
            <person name="Yoshinaga Y."/>
            <person name="Zwiers L.-H."/>
            <person name="Turgeon B."/>
            <person name="Goodwin S."/>
            <person name="Spatafora J."/>
            <person name="Crous P."/>
            <person name="Grigoriev I."/>
        </authorList>
    </citation>
    <scope>NUCLEOTIDE SEQUENCE</scope>
    <source>
        <strain evidence="7">CBS 113389</strain>
    </source>
</reference>
<name>A0A6A6Q4J6_9PEZI</name>